<protein>
    <recommendedName>
        <fullName evidence="1">Peptidase M13 C-terminal domain-containing protein</fullName>
    </recommendedName>
</protein>
<dbReference type="Pfam" id="PF01431">
    <property type="entry name" value="Peptidase_M13"/>
    <property type="match status" value="1"/>
</dbReference>
<keyword evidence="3" id="KW-1185">Reference proteome</keyword>
<dbReference type="Gene3D" id="1.10.1380.10">
    <property type="entry name" value="Neutral endopeptidase , domain2"/>
    <property type="match status" value="1"/>
</dbReference>
<dbReference type="InterPro" id="IPR024079">
    <property type="entry name" value="MetalloPept_cat_dom_sf"/>
</dbReference>
<dbReference type="InterPro" id="IPR042089">
    <property type="entry name" value="Peptidase_M13_dom_2"/>
</dbReference>
<name>A0AA39KWT7_9HYME</name>
<gene>
    <name evidence="2" type="ORF">PV328_000971</name>
</gene>
<dbReference type="PANTHER" id="PTHR11733:SF224">
    <property type="entry name" value="NEPRILYSIN-2"/>
    <property type="match status" value="1"/>
</dbReference>
<dbReference type="InterPro" id="IPR018497">
    <property type="entry name" value="Peptidase_M13_C"/>
</dbReference>
<dbReference type="GO" id="GO:0004222">
    <property type="term" value="F:metalloendopeptidase activity"/>
    <property type="evidence" value="ECO:0007669"/>
    <property type="project" value="InterPro"/>
</dbReference>
<reference evidence="2" key="1">
    <citation type="journal article" date="2023" name="bioRxiv">
        <title>Scaffold-level genome assemblies of two parasitoid biocontrol wasps reveal the parthenogenesis mechanism and an associated novel virus.</title>
        <authorList>
            <person name="Inwood S."/>
            <person name="Skelly J."/>
            <person name="Guhlin J."/>
            <person name="Harrop T."/>
            <person name="Goldson S."/>
            <person name="Dearden P."/>
        </authorList>
    </citation>
    <scope>NUCLEOTIDE SEQUENCE</scope>
    <source>
        <strain evidence="2">Irish</strain>
        <tissue evidence="2">Whole body</tissue>
    </source>
</reference>
<proteinExistence type="predicted"/>
<accession>A0AA39KWT7</accession>
<sequence>MIDWMDEETRKNASEKQAAMSFLIGYPDELLNDEKLENNWVHQGLVAIVDAFYYPQGNSIIIPAGILHGSFFSHNRPKYMNYGAIGLTISNELTHGFDGTGRQMDKHGNNLKNWWTSTTNKRFIRESQCIRDQYGNYTVEEIGKKLNSKHTIGENIADIGGINIAYLAYKNWSKKHEKEQSLAGLLYSPQQMFWISTATIMCSKMQPEYLADMIIEDVRSPNEFRIIGPFSNSPEFAKDFNCPLGSRMNPENKCRFW</sequence>
<dbReference type="PROSITE" id="PS51885">
    <property type="entry name" value="NEPRILYSIN"/>
    <property type="match status" value="1"/>
</dbReference>
<comment type="caution">
    <text evidence="2">The sequence shown here is derived from an EMBL/GenBank/DDBJ whole genome shotgun (WGS) entry which is preliminary data.</text>
</comment>
<dbReference type="PRINTS" id="PR00786">
    <property type="entry name" value="NEPRILYSIN"/>
</dbReference>
<dbReference type="EMBL" id="JAQQBS010000001">
    <property type="protein sequence ID" value="KAK0176873.1"/>
    <property type="molecule type" value="Genomic_DNA"/>
</dbReference>
<evidence type="ECO:0000313" key="2">
    <source>
        <dbReference type="EMBL" id="KAK0176873.1"/>
    </source>
</evidence>
<evidence type="ECO:0000313" key="3">
    <source>
        <dbReference type="Proteomes" id="UP001168990"/>
    </source>
</evidence>
<dbReference type="GO" id="GO:0005886">
    <property type="term" value="C:plasma membrane"/>
    <property type="evidence" value="ECO:0007669"/>
    <property type="project" value="TreeGrafter"/>
</dbReference>
<reference evidence="2" key="2">
    <citation type="submission" date="2023-03" db="EMBL/GenBank/DDBJ databases">
        <authorList>
            <person name="Inwood S.N."/>
            <person name="Skelly J.G."/>
            <person name="Guhlin J."/>
            <person name="Harrop T.W.R."/>
            <person name="Goldson S.G."/>
            <person name="Dearden P.K."/>
        </authorList>
    </citation>
    <scope>NUCLEOTIDE SEQUENCE</scope>
    <source>
        <strain evidence="2">Irish</strain>
        <tissue evidence="2">Whole body</tissue>
    </source>
</reference>
<dbReference type="Gene3D" id="3.40.390.10">
    <property type="entry name" value="Collagenase (Catalytic Domain)"/>
    <property type="match status" value="2"/>
</dbReference>
<dbReference type="SUPFAM" id="SSF55486">
    <property type="entry name" value="Metalloproteases ('zincins'), catalytic domain"/>
    <property type="match status" value="1"/>
</dbReference>
<dbReference type="InterPro" id="IPR000718">
    <property type="entry name" value="Peptidase_M13"/>
</dbReference>
<organism evidence="2 3">
    <name type="scientific">Microctonus aethiopoides</name>
    <dbReference type="NCBI Taxonomy" id="144406"/>
    <lineage>
        <taxon>Eukaryota</taxon>
        <taxon>Metazoa</taxon>
        <taxon>Ecdysozoa</taxon>
        <taxon>Arthropoda</taxon>
        <taxon>Hexapoda</taxon>
        <taxon>Insecta</taxon>
        <taxon>Pterygota</taxon>
        <taxon>Neoptera</taxon>
        <taxon>Endopterygota</taxon>
        <taxon>Hymenoptera</taxon>
        <taxon>Apocrita</taxon>
        <taxon>Ichneumonoidea</taxon>
        <taxon>Braconidae</taxon>
        <taxon>Euphorinae</taxon>
        <taxon>Microctonus</taxon>
    </lineage>
</organism>
<dbReference type="GO" id="GO:0016485">
    <property type="term" value="P:protein processing"/>
    <property type="evidence" value="ECO:0007669"/>
    <property type="project" value="TreeGrafter"/>
</dbReference>
<dbReference type="AlphaFoldDB" id="A0AA39KWT7"/>
<feature type="domain" description="Peptidase M13 C-terminal" evidence="1">
    <location>
        <begin position="51"/>
        <end position="255"/>
    </location>
</feature>
<evidence type="ECO:0000259" key="1">
    <source>
        <dbReference type="Pfam" id="PF01431"/>
    </source>
</evidence>
<dbReference type="CDD" id="cd08662">
    <property type="entry name" value="M13"/>
    <property type="match status" value="1"/>
</dbReference>
<dbReference type="PANTHER" id="PTHR11733">
    <property type="entry name" value="ZINC METALLOPROTEASE FAMILY M13 NEPRILYSIN-RELATED"/>
    <property type="match status" value="1"/>
</dbReference>
<dbReference type="Proteomes" id="UP001168990">
    <property type="component" value="Unassembled WGS sequence"/>
</dbReference>